<dbReference type="RefSeq" id="WP_376858328.1">
    <property type="nucleotide sequence ID" value="NZ_JBHSLA010000001.1"/>
</dbReference>
<keyword evidence="2" id="KW-1185">Reference proteome</keyword>
<evidence type="ECO:0000313" key="2">
    <source>
        <dbReference type="Proteomes" id="UP001596162"/>
    </source>
</evidence>
<dbReference type="EMBL" id="JBHSLA010000001">
    <property type="protein sequence ID" value="MFC5194191.1"/>
    <property type="molecule type" value="Genomic_DNA"/>
</dbReference>
<sequence length="345" mass="38642">MRKLIFNLITVSLVSVFIVVSCKKNKEEQIKTISFNELDFVVNETYPKGDVRRYGLNFENAAQTHPKSKKGMMETVLDVAELGNIEMIFHEGYYNTNLVLNNRQNLNLKFNNSEFSLIHILQTHDTLPKPENINLKGTLVGYAGLGITNASNIAMDSVILKSDISKNLWGLRNAGCHIYLGCNDIKINYLEVQDLGSGSEKYKNAHAALVIDGAGNNPINVQIKKIHIKSSDRHGIYMTGRDHLIDEVIIDKFGVGSSEGMSGMQDAENGEEKDFKALWINKCYDSFIENITINELESKGKYTAHFDSGNKEKPVTIGKFKVINNNPDITILEEDPNGVIIEIKE</sequence>
<proteinExistence type="predicted"/>
<dbReference type="PROSITE" id="PS51257">
    <property type="entry name" value="PROKAR_LIPOPROTEIN"/>
    <property type="match status" value="1"/>
</dbReference>
<name>A0ABW0C345_9FLAO</name>
<protein>
    <recommendedName>
        <fullName evidence="3">Right handed beta helix region</fullName>
    </recommendedName>
</protein>
<gene>
    <name evidence="1" type="ORF">ACFPH8_02500</name>
</gene>
<comment type="caution">
    <text evidence="1">The sequence shown here is derived from an EMBL/GenBank/DDBJ whole genome shotgun (WGS) entry which is preliminary data.</text>
</comment>
<reference evidence="2" key="1">
    <citation type="journal article" date="2019" name="Int. J. Syst. Evol. Microbiol.">
        <title>The Global Catalogue of Microorganisms (GCM) 10K type strain sequencing project: providing services to taxonomists for standard genome sequencing and annotation.</title>
        <authorList>
            <consortium name="The Broad Institute Genomics Platform"/>
            <consortium name="The Broad Institute Genome Sequencing Center for Infectious Disease"/>
            <person name="Wu L."/>
            <person name="Ma J."/>
        </authorList>
    </citation>
    <scope>NUCLEOTIDE SEQUENCE [LARGE SCALE GENOMIC DNA]</scope>
    <source>
        <strain evidence="2">JCM 17978</strain>
    </source>
</reference>
<organism evidence="1 2">
    <name type="scientific">Bizionia hallyeonensis</name>
    <dbReference type="NCBI Taxonomy" id="1123757"/>
    <lineage>
        <taxon>Bacteria</taxon>
        <taxon>Pseudomonadati</taxon>
        <taxon>Bacteroidota</taxon>
        <taxon>Flavobacteriia</taxon>
        <taxon>Flavobacteriales</taxon>
        <taxon>Flavobacteriaceae</taxon>
        <taxon>Bizionia</taxon>
    </lineage>
</organism>
<dbReference type="Proteomes" id="UP001596162">
    <property type="component" value="Unassembled WGS sequence"/>
</dbReference>
<evidence type="ECO:0008006" key="3">
    <source>
        <dbReference type="Google" id="ProtNLM"/>
    </source>
</evidence>
<accession>A0ABW0C345</accession>
<evidence type="ECO:0000313" key="1">
    <source>
        <dbReference type="EMBL" id="MFC5194191.1"/>
    </source>
</evidence>